<evidence type="ECO:0000256" key="3">
    <source>
        <dbReference type="ARBA" id="ARBA00023242"/>
    </source>
</evidence>
<evidence type="ECO:0000259" key="5">
    <source>
        <dbReference type="Pfam" id="PF05181"/>
    </source>
</evidence>
<feature type="non-terminal residue" evidence="6">
    <location>
        <position position="291"/>
    </location>
</feature>
<dbReference type="GO" id="GO:0005634">
    <property type="term" value="C:nucleus"/>
    <property type="evidence" value="ECO:0007669"/>
    <property type="project" value="UniProtKB-SubCell"/>
</dbReference>
<evidence type="ECO:0000313" key="7">
    <source>
        <dbReference type="Proteomes" id="UP000800096"/>
    </source>
</evidence>
<keyword evidence="2" id="KW-0862">Zinc</keyword>
<evidence type="ECO:0000313" key="6">
    <source>
        <dbReference type="EMBL" id="KAF1913985.1"/>
    </source>
</evidence>
<sequence>MSARRSSRAKPPVKYTSDPEGSDFSNNKARKTKTPRKKRAQPDEEDDPAAAAASPPKRAKKTTDKPSPSPQKTTWAAFLTAHDVHGAQLSNEPARQASITQTASMQKYALQKKDLAVLRHFAKKNPNPVFRNTLKLYVEDQVRVLGWRKLGVLDGAEDDADAVARGERIWRQDDDKNDLRKNTLSKPRTHKQTWTAYVEKHAVAAQDGLDAEPEESINQSDCKAKYSLLPGDLAVLPYFPKQNQKYGNTTKLFSESEVQALAYRKAAVLGGVEDGDEVGLLEKGKELFEEK</sequence>
<evidence type="ECO:0000256" key="4">
    <source>
        <dbReference type="SAM" id="MobiDB-lite"/>
    </source>
</evidence>
<dbReference type="InterPro" id="IPR009061">
    <property type="entry name" value="DNA-bd_dom_put_sf"/>
</dbReference>
<dbReference type="Pfam" id="PF05181">
    <property type="entry name" value="XPA_C"/>
    <property type="match status" value="1"/>
</dbReference>
<proteinExistence type="predicted"/>
<dbReference type="CDD" id="cd21075">
    <property type="entry name" value="DBD_XPA-like"/>
    <property type="match status" value="2"/>
</dbReference>
<keyword evidence="7" id="KW-1185">Reference proteome</keyword>
<dbReference type="OrthoDB" id="3799195at2759"/>
<evidence type="ECO:0000256" key="1">
    <source>
        <dbReference type="ARBA" id="ARBA00004123"/>
    </source>
</evidence>
<accession>A0A6A5QEM6</accession>
<reference evidence="6" key="1">
    <citation type="journal article" date="2020" name="Stud. Mycol.">
        <title>101 Dothideomycetes genomes: a test case for predicting lifestyles and emergence of pathogens.</title>
        <authorList>
            <person name="Haridas S."/>
            <person name="Albert R."/>
            <person name="Binder M."/>
            <person name="Bloem J."/>
            <person name="Labutti K."/>
            <person name="Salamov A."/>
            <person name="Andreopoulos B."/>
            <person name="Baker S."/>
            <person name="Barry K."/>
            <person name="Bills G."/>
            <person name="Bluhm B."/>
            <person name="Cannon C."/>
            <person name="Castanera R."/>
            <person name="Culley D."/>
            <person name="Daum C."/>
            <person name="Ezra D."/>
            <person name="Gonzalez J."/>
            <person name="Henrissat B."/>
            <person name="Kuo A."/>
            <person name="Liang C."/>
            <person name="Lipzen A."/>
            <person name="Lutzoni F."/>
            <person name="Magnuson J."/>
            <person name="Mondo S."/>
            <person name="Nolan M."/>
            <person name="Ohm R."/>
            <person name="Pangilinan J."/>
            <person name="Park H.-J."/>
            <person name="Ramirez L."/>
            <person name="Alfaro M."/>
            <person name="Sun H."/>
            <person name="Tritt A."/>
            <person name="Yoshinaga Y."/>
            <person name="Zwiers L.-H."/>
            <person name="Turgeon B."/>
            <person name="Goodwin S."/>
            <person name="Spatafora J."/>
            <person name="Crous P."/>
            <person name="Grigoriev I."/>
        </authorList>
    </citation>
    <scope>NUCLEOTIDE SEQUENCE</scope>
    <source>
        <strain evidence="6">HMLAC05119</strain>
    </source>
</reference>
<feature type="region of interest" description="Disordered" evidence="4">
    <location>
        <begin position="1"/>
        <end position="74"/>
    </location>
</feature>
<dbReference type="Gene3D" id="3.90.530.10">
    <property type="entry name" value="XPA C-terminal domain"/>
    <property type="match status" value="1"/>
</dbReference>
<organism evidence="6 7">
    <name type="scientific">Ampelomyces quisqualis</name>
    <name type="common">Powdery mildew agent</name>
    <dbReference type="NCBI Taxonomy" id="50730"/>
    <lineage>
        <taxon>Eukaryota</taxon>
        <taxon>Fungi</taxon>
        <taxon>Dikarya</taxon>
        <taxon>Ascomycota</taxon>
        <taxon>Pezizomycotina</taxon>
        <taxon>Dothideomycetes</taxon>
        <taxon>Pleosporomycetidae</taxon>
        <taxon>Pleosporales</taxon>
        <taxon>Pleosporineae</taxon>
        <taxon>Phaeosphaeriaceae</taxon>
        <taxon>Ampelomyces</taxon>
    </lineage>
</organism>
<keyword evidence="3" id="KW-0539">Nucleus</keyword>
<gene>
    <name evidence="6" type="ORF">BDU57DRAFT_431442</name>
</gene>
<protein>
    <recommendedName>
        <fullName evidence="5">XPA C-terminal domain-containing protein</fullName>
    </recommendedName>
</protein>
<comment type="subcellular location">
    <subcellularLocation>
        <location evidence="1">Nucleus</location>
    </subcellularLocation>
</comment>
<dbReference type="AlphaFoldDB" id="A0A6A5QEM6"/>
<feature type="domain" description="XPA C-terminal" evidence="5">
    <location>
        <begin position="99"/>
        <end position="142"/>
    </location>
</feature>
<dbReference type="EMBL" id="ML979138">
    <property type="protein sequence ID" value="KAF1913985.1"/>
    <property type="molecule type" value="Genomic_DNA"/>
</dbReference>
<dbReference type="Proteomes" id="UP000800096">
    <property type="component" value="Unassembled WGS sequence"/>
</dbReference>
<feature type="compositionally biased region" description="Basic residues" evidence="4">
    <location>
        <begin position="28"/>
        <end position="39"/>
    </location>
</feature>
<dbReference type="SUPFAM" id="SSF46955">
    <property type="entry name" value="Putative DNA-binding domain"/>
    <property type="match status" value="1"/>
</dbReference>
<evidence type="ECO:0000256" key="2">
    <source>
        <dbReference type="ARBA" id="ARBA00022833"/>
    </source>
</evidence>
<dbReference type="InterPro" id="IPR037129">
    <property type="entry name" value="XPA_sf"/>
</dbReference>
<dbReference type="InterPro" id="IPR022656">
    <property type="entry name" value="XPA_C"/>
</dbReference>
<name>A0A6A5QEM6_AMPQU</name>